<evidence type="ECO:0000256" key="1">
    <source>
        <dbReference type="ARBA" id="ARBA00001201"/>
    </source>
</evidence>
<dbReference type="Proteomes" id="UP000006352">
    <property type="component" value="Unassembled WGS sequence"/>
</dbReference>
<dbReference type="STRING" id="599839.J4H3Z4"/>
<dbReference type="InterPro" id="IPR046373">
    <property type="entry name" value="Acyl-CoA_Oxase/DH_mid-dom_sf"/>
</dbReference>
<proteinExistence type="inferred from homology"/>
<dbReference type="Gene3D" id="1.10.540.10">
    <property type="entry name" value="Acyl-CoA dehydrogenase/oxidase, N-terminal domain"/>
    <property type="match status" value="1"/>
</dbReference>
<keyword evidence="11" id="KW-0576">Peroxisome</keyword>
<dbReference type="Pfam" id="PF14749">
    <property type="entry name" value="Acyl-CoA_ox_N"/>
    <property type="match status" value="1"/>
</dbReference>
<dbReference type="AlphaFoldDB" id="J4H3Z4"/>
<dbReference type="FunFam" id="2.40.110.10:FF:000003">
    <property type="entry name" value="Acyl-coenzyme A oxidase"/>
    <property type="match status" value="1"/>
</dbReference>
<evidence type="ECO:0000256" key="2">
    <source>
        <dbReference type="ARBA" id="ARBA00001974"/>
    </source>
</evidence>
<feature type="domain" description="Acyl-coenzyme A oxidase N-terminal" evidence="16">
    <location>
        <begin position="26"/>
        <end position="121"/>
    </location>
</feature>
<feature type="domain" description="Acyl-CoA oxidase C-terminal" evidence="15">
    <location>
        <begin position="521"/>
        <end position="653"/>
    </location>
</feature>
<keyword evidence="19" id="KW-1185">Reference proteome</keyword>
<evidence type="ECO:0000256" key="12">
    <source>
        <dbReference type="PIRNR" id="PIRNR000168"/>
    </source>
</evidence>
<dbReference type="GO" id="GO:0005504">
    <property type="term" value="F:fatty acid binding"/>
    <property type="evidence" value="ECO:0007669"/>
    <property type="project" value="TreeGrafter"/>
</dbReference>
<evidence type="ECO:0000259" key="17">
    <source>
        <dbReference type="Pfam" id="PF22924"/>
    </source>
</evidence>
<feature type="binding site" evidence="14">
    <location>
        <position position="146"/>
    </location>
    <ligand>
        <name>FAD</name>
        <dbReference type="ChEBI" id="CHEBI:57692"/>
    </ligand>
</feature>
<dbReference type="OrthoDB" id="538336at2759"/>
<evidence type="ECO:0000313" key="18">
    <source>
        <dbReference type="EMBL" id="CCM04099.1"/>
    </source>
</evidence>
<dbReference type="InParanoid" id="J4H3Z4"/>
<comment type="pathway">
    <text evidence="4">Lipid metabolism; peroxisomal fatty acid beta-oxidation.</text>
</comment>
<dbReference type="InterPro" id="IPR037069">
    <property type="entry name" value="AcylCoA_DH/ox_N_sf"/>
</dbReference>
<evidence type="ECO:0000259" key="15">
    <source>
        <dbReference type="Pfam" id="PF01756"/>
    </source>
</evidence>
<evidence type="ECO:0000256" key="4">
    <source>
        <dbReference type="ARBA" id="ARBA00004846"/>
    </source>
</evidence>
<dbReference type="InterPro" id="IPR012258">
    <property type="entry name" value="Acyl-CoA_oxidase"/>
</dbReference>
<evidence type="ECO:0000256" key="9">
    <source>
        <dbReference type="ARBA" id="ARBA00023002"/>
    </source>
</evidence>
<evidence type="ECO:0000256" key="7">
    <source>
        <dbReference type="ARBA" id="ARBA00022827"/>
    </source>
</evidence>
<dbReference type="PIRSF" id="PIRSF000168">
    <property type="entry name" value="Acyl-CoA_oxidase"/>
    <property type="match status" value="1"/>
</dbReference>
<dbReference type="PANTHER" id="PTHR10909:SF250">
    <property type="entry name" value="PEROXISOMAL ACYL-COENZYME A OXIDASE 1"/>
    <property type="match status" value="1"/>
</dbReference>
<evidence type="ECO:0000256" key="5">
    <source>
        <dbReference type="ARBA" id="ARBA00006288"/>
    </source>
</evidence>
<sequence length="667" mass="73666">MTSEDHHQMQTELDMVAARGRTSIDVHRVRDVLHGGKEGWSMHAKLVEVLSRDPVFDKSQRPFMSRTDRLKRALRMTTRLYELQDIHSWSESETAQAVTLMDEDMPVHLGYAAFEAVFNAQSGPYLQDRYGSLVTSRGIQGCYLQTELGHGTAVTRLETTATYIPESREFEIHSPTLTSTKWWIGALGKTATHGIVQAKLILPGGQDMGPHMFFVQLRSLKDHTPLPGIMVGDIGPKAMGGYAAVDNGYARFSHVRVPREHMFSGFSQVTDDGKYVKPPHAKIGYGGMLYIRASLVTKGAWVIAKAATVAIRYCTVRRQGDRDADGNEKQVISYPAVHYRLLPILGHAYVFLLLGRDMMERVAAMNARLANGDISLLSEMHIASSAFKILVSTMGVQDVETARRVMGGHGFSAFAGVGRYYADWLPSVTYEGDNYVLDLQVVRAALKAYKSLHSSPRGSLSESAAYLRHLLPEYADARAAETNWRDYKSLVILLERRAAVMMRNRADNEGDTDLSMDHRVSMAAAEACLGAWIGKRISNLSAALSEPEVAIVATLLRLSGLADVLSFGLLPYPAPNRDAARGLRAEIKYTCSELLPEAIGLSDAFGFTDWELDSALGVHDGNVYGQLWARVQKEPLNATDVVEGYAEYIKPLLERGQRIVASQGAKL</sequence>
<dbReference type="FunFam" id="1.20.140.10:FF:000015">
    <property type="entry name" value="Acyl-coenzyme A oxidase"/>
    <property type="match status" value="1"/>
</dbReference>
<evidence type="ECO:0000256" key="10">
    <source>
        <dbReference type="ARBA" id="ARBA00023098"/>
    </source>
</evidence>
<organism evidence="18 19">
    <name type="scientific">Fibroporia radiculosa</name>
    <dbReference type="NCBI Taxonomy" id="599839"/>
    <lineage>
        <taxon>Eukaryota</taxon>
        <taxon>Fungi</taxon>
        <taxon>Dikarya</taxon>
        <taxon>Basidiomycota</taxon>
        <taxon>Agaricomycotina</taxon>
        <taxon>Agaricomycetes</taxon>
        <taxon>Polyporales</taxon>
        <taxon>Fibroporiaceae</taxon>
        <taxon>Fibroporia</taxon>
    </lineage>
</organism>
<dbReference type="GO" id="GO:0033540">
    <property type="term" value="P:fatty acid beta-oxidation using acyl-CoA oxidase"/>
    <property type="evidence" value="ECO:0007669"/>
    <property type="project" value="TreeGrafter"/>
</dbReference>
<evidence type="ECO:0000256" key="3">
    <source>
        <dbReference type="ARBA" id="ARBA00004275"/>
    </source>
</evidence>
<feature type="binding site" evidence="14">
    <location>
        <position position="185"/>
    </location>
    <ligand>
        <name>FAD</name>
        <dbReference type="ChEBI" id="CHEBI:57692"/>
    </ligand>
</feature>
<dbReference type="GO" id="GO:0003997">
    <property type="term" value="F:acyl-CoA oxidase activity"/>
    <property type="evidence" value="ECO:0007669"/>
    <property type="project" value="UniProtKB-EC"/>
</dbReference>
<evidence type="ECO:0000313" key="19">
    <source>
        <dbReference type="Proteomes" id="UP000006352"/>
    </source>
</evidence>
<gene>
    <name evidence="18" type="ORF">FIBRA_06259</name>
</gene>
<comment type="catalytic activity">
    <reaction evidence="1">
        <text>a 2,3-saturated acyl-CoA + O2 = a (2E)-enoyl-CoA + H2O2</text>
        <dbReference type="Rhea" id="RHEA:38959"/>
        <dbReference type="ChEBI" id="CHEBI:15379"/>
        <dbReference type="ChEBI" id="CHEBI:16240"/>
        <dbReference type="ChEBI" id="CHEBI:58856"/>
        <dbReference type="ChEBI" id="CHEBI:65111"/>
        <dbReference type="EC" id="1.3.3.6"/>
    </reaction>
</comment>
<dbReference type="GO" id="GO:0071949">
    <property type="term" value="F:FAD binding"/>
    <property type="evidence" value="ECO:0007669"/>
    <property type="project" value="InterPro"/>
</dbReference>
<keyword evidence="9" id="KW-0560">Oxidoreductase</keyword>
<dbReference type="PANTHER" id="PTHR10909">
    <property type="entry name" value="ELECTRON TRANSPORT OXIDOREDUCTASE"/>
    <property type="match status" value="1"/>
</dbReference>
<evidence type="ECO:0000256" key="6">
    <source>
        <dbReference type="ARBA" id="ARBA00022630"/>
    </source>
</evidence>
<dbReference type="SUPFAM" id="SSF47203">
    <property type="entry name" value="Acyl-CoA dehydrogenase C-terminal domain-like"/>
    <property type="match status" value="2"/>
</dbReference>
<dbReference type="GO" id="GO:0055088">
    <property type="term" value="P:lipid homeostasis"/>
    <property type="evidence" value="ECO:0007669"/>
    <property type="project" value="TreeGrafter"/>
</dbReference>
<reference evidence="18 19" key="1">
    <citation type="journal article" date="2012" name="Appl. Environ. Microbiol.">
        <title>Short-read sequencing for genomic analysis of the brown rot fungus Fibroporia radiculosa.</title>
        <authorList>
            <person name="Tang J.D."/>
            <person name="Perkins A.D."/>
            <person name="Sonstegard T.S."/>
            <person name="Schroeder S.G."/>
            <person name="Burgess S.C."/>
            <person name="Diehl S.V."/>
        </authorList>
    </citation>
    <scope>NUCLEOTIDE SEQUENCE [LARGE SCALE GENOMIC DNA]</scope>
    <source>
        <strain evidence="18 19">TFFH 294</strain>
    </source>
</reference>
<comment type="cofactor">
    <cofactor evidence="2">
        <name>FAD</name>
        <dbReference type="ChEBI" id="CHEBI:57692"/>
    </cofactor>
</comment>
<dbReference type="Gene3D" id="1.20.140.10">
    <property type="entry name" value="Butyryl-CoA Dehydrogenase, subunit A, domain 3"/>
    <property type="match status" value="1"/>
</dbReference>
<comment type="similarity">
    <text evidence="5 12">Belongs to the acyl-CoA oxidase family.</text>
</comment>
<feature type="active site" description="Proton acceptor" evidence="13">
    <location>
        <position position="431"/>
    </location>
</feature>
<dbReference type="InterPro" id="IPR002655">
    <property type="entry name" value="Acyl-CoA_oxidase_C"/>
</dbReference>
<dbReference type="InterPro" id="IPR009100">
    <property type="entry name" value="AcylCoA_DH/oxidase_NM_dom_sf"/>
</dbReference>
<dbReference type="Gene3D" id="2.40.110.10">
    <property type="entry name" value="Butyryl-CoA Dehydrogenase, subunit A, domain 2"/>
    <property type="match status" value="1"/>
</dbReference>
<keyword evidence="6 12" id="KW-0285">Flavoprotein</keyword>
<dbReference type="EMBL" id="HE797141">
    <property type="protein sequence ID" value="CCM04099.1"/>
    <property type="molecule type" value="Genomic_DNA"/>
</dbReference>
<dbReference type="GeneID" id="24099010"/>
<keyword evidence="10" id="KW-0443">Lipid metabolism</keyword>
<keyword evidence="7 12" id="KW-0274">FAD</keyword>
<evidence type="ECO:0000256" key="14">
    <source>
        <dbReference type="PIRSR" id="PIRSR000168-2"/>
    </source>
</evidence>
<dbReference type="InterPro" id="IPR055060">
    <property type="entry name" value="ACOX_C_alpha1"/>
</dbReference>
<accession>J4H3Z4</accession>
<keyword evidence="8" id="KW-0276">Fatty acid metabolism</keyword>
<dbReference type="InterPro" id="IPR036250">
    <property type="entry name" value="AcylCo_DH-like_C"/>
</dbReference>
<dbReference type="RefSeq" id="XP_012183382.1">
    <property type="nucleotide sequence ID" value="XM_012327992.1"/>
</dbReference>
<comment type="subcellular location">
    <subcellularLocation>
        <location evidence="3">Peroxisome</location>
    </subcellularLocation>
</comment>
<dbReference type="InterPro" id="IPR029320">
    <property type="entry name" value="Acyl-CoA_ox_N"/>
</dbReference>
<feature type="domain" description="Acyl-CoA oxidase C-alpha1" evidence="17">
    <location>
        <begin position="285"/>
        <end position="445"/>
    </location>
</feature>
<name>J4H3Z4_9APHY</name>
<dbReference type="Pfam" id="PF22924">
    <property type="entry name" value="ACOX_C_alpha1"/>
    <property type="match status" value="1"/>
</dbReference>
<dbReference type="SUPFAM" id="SSF56645">
    <property type="entry name" value="Acyl-CoA dehydrogenase NM domain-like"/>
    <property type="match status" value="1"/>
</dbReference>
<dbReference type="GO" id="GO:0005777">
    <property type="term" value="C:peroxisome"/>
    <property type="evidence" value="ECO:0007669"/>
    <property type="project" value="UniProtKB-SubCell"/>
</dbReference>
<protein>
    <recommendedName>
        <fullName evidence="12">Acyl-coenzyme A oxidase</fullName>
    </recommendedName>
</protein>
<evidence type="ECO:0000259" key="16">
    <source>
        <dbReference type="Pfam" id="PF14749"/>
    </source>
</evidence>
<dbReference type="Pfam" id="PF01756">
    <property type="entry name" value="ACOX"/>
    <property type="match status" value="1"/>
</dbReference>
<evidence type="ECO:0000256" key="13">
    <source>
        <dbReference type="PIRSR" id="PIRSR000168-1"/>
    </source>
</evidence>
<dbReference type="HOGENOM" id="CLU_014629_3_1_1"/>
<evidence type="ECO:0000256" key="11">
    <source>
        <dbReference type="ARBA" id="ARBA00023140"/>
    </source>
</evidence>
<evidence type="ECO:0000256" key="8">
    <source>
        <dbReference type="ARBA" id="ARBA00022832"/>
    </source>
</evidence>